<reference evidence="1 2" key="1">
    <citation type="submission" date="2018-06" db="EMBL/GenBank/DDBJ databases">
        <authorList>
            <consortium name="Pathogen Informatics"/>
            <person name="Doyle S."/>
        </authorList>
    </citation>
    <scope>NUCLEOTIDE SEQUENCE [LARGE SCALE GENOMIC DNA]</scope>
    <source>
        <strain evidence="1 2">NCTC13533</strain>
    </source>
</reference>
<dbReference type="AlphaFoldDB" id="A0A376DWZ4"/>
<evidence type="ECO:0000313" key="1">
    <source>
        <dbReference type="EMBL" id="STC96066.1"/>
    </source>
</evidence>
<evidence type="ECO:0000313" key="2">
    <source>
        <dbReference type="Proteomes" id="UP000255224"/>
    </source>
</evidence>
<accession>A0A376DWZ4</accession>
<organism evidence="1 2">
    <name type="scientific">Chryseobacterium carnipullorum</name>
    <dbReference type="NCBI Taxonomy" id="1124835"/>
    <lineage>
        <taxon>Bacteria</taxon>
        <taxon>Pseudomonadati</taxon>
        <taxon>Bacteroidota</taxon>
        <taxon>Flavobacteriia</taxon>
        <taxon>Flavobacteriales</taxon>
        <taxon>Weeksellaceae</taxon>
        <taxon>Chryseobacterium group</taxon>
        <taxon>Chryseobacterium</taxon>
    </lineage>
</organism>
<evidence type="ECO:0008006" key="3">
    <source>
        <dbReference type="Google" id="ProtNLM"/>
    </source>
</evidence>
<dbReference type="Proteomes" id="UP000255224">
    <property type="component" value="Unassembled WGS sequence"/>
</dbReference>
<dbReference type="EMBL" id="UFVQ01000003">
    <property type="protein sequence ID" value="STC96066.1"/>
    <property type="molecule type" value="Genomic_DNA"/>
</dbReference>
<dbReference type="STRING" id="297244.SAMN05421639_101490"/>
<sequence length="72" mass="8385">MRSSTYFLYLRLTQQHHIIMKNQILEKGKKLNKRELRGITGGLMMCLDPKTNQCRIFSKGCADPQCRLSLLD</sequence>
<gene>
    <name evidence="1" type="ORF">NCTC13533_02077</name>
</gene>
<protein>
    <recommendedName>
        <fullName evidence="3">Bacteriocin-type signal sequence-containing protein</fullName>
    </recommendedName>
</protein>
<name>A0A376DWZ4_CHRCU</name>
<proteinExistence type="predicted"/>